<evidence type="ECO:0000313" key="3">
    <source>
        <dbReference type="Proteomes" id="UP000613582"/>
    </source>
</evidence>
<organism evidence="2 3">
    <name type="scientific">Aquisalinus flavus</name>
    <dbReference type="NCBI Taxonomy" id="1526572"/>
    <lineage>
        <taxon>Bacteria</taxon>
        <taxon>Pseudomonadati</taxon>
        <taxon>Pseudomonadota</taxon>
        <taxon>Alphaproteobacteria</taxon>
        <taxon>Parvularculales</taxon>
        <taxon>Parvularculaceae</taxon>
        <taxon>Aquisalinus</taxon>
    </lineage>
</organism>
<evidence type="ECO:0000313" key="2">
    <source>
        <dbReference type="EMBL" id="GGD11937.1"/>
    </source>
</evidence>
<sequence>MIWVSSSDRASNVDGRDLVQCIIAQEAGETYTHEDLPVEFLGRFAVLTLSGSGEIEEAYIGDGQALRFGDFLLEPAGSGTPAFWTARRRVRSCEVPRNEEAFFQTK</sequence>
<dbReference type="Pfam" id="PF26374">
    <property type="entry name" value="Ulvan_lyaseC"/>
    <property type="match status" value="1"/>
</dbReference>
<evidence type="ECO:0000259" key="1">
    <source>
        <dbReference type="Pfam" id="PF26374"/>
    </source>
</evidence>
<accession>A0A8J2V3E8</accession>
<dbReference type="InterPro" id="IPR058848">
    <property type="entry name" value="Ulvan_lyase_C"/>
</dbReference>
<comment type="caution">
    <text evidence="2">The sequence shown here is derived from an EMBL/GenBank/DDBJ whole genome shotgun (WGS) entry which is preliminary data.</text>
</comment>
<gene>
    <name evidence="2" type="ORF">GCM10011342_20940</name>
</gene>
<feature type="domain" description="Endo-acting ulvan lyase C-terminal" evidence="1">
    <location>
        <begin position="11"/>
        <end position="77"/>
    </location>
</feature>
<protein>
    <recommendedName>
        <fullName evidence="1">Endo-acting ulvan lyase C-terminal domain-containing protein</fullName>
    </recommendedName>
</protein>
<dbReference type="Proteomes" id="UP000613582">
    <property type="component" value="Unassembled WGS sequence"/>
</dbReference>
<reference evidence="2" key="2">
    <citation type="submission" date="2020-09" db="EMBL/GenBank/DDBJ databases">
        <authorList>
            <person name="Sun Q."/>
            <person name="Zhou Y."/>
        </authorList>
    </citation>
    <scope>NUCLEOTIDE SEQUENCE</scope>
    <source>
        <strain evidence="2">CGMCC 1.12921</strain>
    </source>
</reference>
<dbReference type="AlphaFoldDB" id="A0A8J2V3E8"/>
<name>A0A8J2V3E8_9PROT</name>
<reference evidence="2" key="1">
    <citation type="journal article" date="2014" name="Int. J. Syst. Evol. Microbiol.">
        <title>Complete genome sequence of Corynebacterium casei LMG S-19264T (=DSM 44701T), isolated from a smear-ripened cheese.</title>
        <authorList>
            <consortium name="US DOE Joint Genome Institute (JGI-PGF)"/>
            <person name="Walter F."/>
            <person name="Albersmeier A."/>
            <person name="Kalinowski J."/>
            <person name="Ruckert C."/>
        </authorList>
    </citation>
    <scope>NUCLEOTIDE SEQUENCE</scope>
    <source>
        <strain evidence="2">CGMCC 1.12921</strain>
    </source>
</reference>
<proteinExistence type="predicted"/>
<keyword evidence="3" id="KW-1185">Reference proteome</keyword>
<dbReference type="RefSeq" id="WP_188158473.1">
    <property type="nucleotide sequence ID" value="NZ_BMGH01000001.1"/>
</dbReference>
<dbReference type="EMBL" id="BMGH01000001">
    <property type="protein sequence ID" value="GGD11937.1"/>
    <property type="molecule type" value="Genomic_DNA"/>
</dbReference>